<accession>A0AAV6U5M5</accession>
<dbReference type="Pfam" id="PF10613">
    <property type="entry name" value="Lig_chan-Glu_bd"/>
    <property type="match status" value="1"/>
</dbReference>
<evidence type="ECO:0008006" key="18">
    <source>
        <dbReference type="Google" id="ProtNLM"/>
    </source>
</evidence>
<feature type="domain" description="Ionotropic glutamate receptor L-glutamate and glycine-binding" evidence="15">
    <location>
        <begin position="25"/>
        <end position="103"/>
    </location>
</feature>
<dbReference type="InterPro" id="IPR001320">
    <property type="entry name" value="Iontro_rcpt_C"/>
</dbReference>
<feature type="transmembrane region" description="Helical" evidence="13">
    <location>
        <begin position="187"/>
        <end position="207"/>
    </location>
</feature>
<keyword evidence="8 13" id="KW-0472">Membrane</keyword>
<name>A0AAV6U5M5_9ARAC</name>
<evidence type="ECO:0000256" key="12">
    <source>
        <dbReference type="ARBA" id="ARBA00023303"/>
    </source>
</evidence>
<evidence type="ECO:0000313" key="17">
    <source>
        <dbReference type="Proteomes" id="UP000827092"/>
    </source>
</evidence>
<evidence type="ECO:0000256" key="9">
    <source>
        <dbReference type="ARBA" id="ARBA00023170"/>
    </source>
</evidence>
<sequence length="414" mass="47427">MHFPKFLKIGVIPLRHVIELSRNGSNGTVTFKGGVEANFIKVLSEALGFDYNLTIPKDKEWGRHPLTGRTWTGLIGMVERNETDIAIGDLTITKNRASAVDFIPYTVEDNTFATRLRKSTVIHGSYTHPFQWQVWIVTVIAVVVIPLLFRMLMKKNMSFMRLFMVMLGCIVNQPVPFQVKYVKDRILLISWLLFGFFLASNYTGLLLMSITFPVREQGVTDIASLAKSVSAGKFKCMAHRGSFKIDMLKTSLNEDLQIIGRNIIEKDWFSKSRTVILPSNIDENIAVLGPRWMFHLEYGRKPFMSKYIFKESCGIWSIGIAVRKGFCCKKQLAISVARIMSTGIFNKMYNDQVFKARRFFEMKDMHFNSTRNTRKLKPLTLQDLEGAFILLLVGWMAGILVSLIYLALWYGKRK</sequence>
<dbReference type="Proteomes" id="UP000827092">
    <property type="component" value="Unassembled WGS sequence"/>
</dbReference>
<keyword evidence="17" id="KW-1185">Reference proteome</keyword>
<evidence type="ECO:0000256" key="6">
    <source>
        <dbReference type="ARBA" id="ARBA00022989"/>
    </source>
</evidence>
<evidence type="ECO:0000256" key="4">
    <source>
        <dbReference type="ARBA" id="ARBA00022475"/>
    </source>
</evidence>
<keyword evidence="10" id="KW-0325">Glycoprotein</keyword>
<evidence type="ECO:0000256" key="13">
    <source>
        <dbReference type="SAM" id="Phobius"/>
    </source>
</evidence>
<comment type="subcellular location">
    <subcellularLocation>
        <location evidence="1">Cell membrane</location>
        <topology evidence="1">Multi-pass membrane protein</topology>
    </subcellularLocation>
</comment>
<organism evidence="16 17">
    <name type="scientific">Oedothorax gibbosus</name>
    <dbReference type="NCBI Taxonomy" id="931172"/>
    <lineage>
        <taxon>Eukaryota</taxon>
        <taxon>Metazoa</taxon>
        <taxon>Ecdysozoa</taxon>
        <taxon>Arthropoda</taxon>
        <taxon>Chelicerata</taxon>
        <taxon>Arachnida</taxon>
        <taxon>Araneae</taxon>
        <taxon>Araneomorphae</taxon>
        <taxon>Entelegynae</taxon>
        <taxon>Araneoidea</taxon>
        <taxon>Linyphiidae</taxon>
        <taxon>Erigoninae</taxon>
        <taxon>Oedothorax</taxon>
    </lineage>
</organism>
<keyword evidence="6 13" id="KW-1133">Transmembrane helix</keyword>
<dbReference type="InterPro" id="IPR052192">
    <property type="entry name" value="Insect_Ionotropic_Sensory_Rcpt"/>
</dbReference>
<feature type="transmembrane region" description="Helical" evidence="13">
    <location>
        <begin position="387"/>
        <end position="410"/>
    </location>
</feature>
<dbReference type="EMBL" id="JAFNEN010000657">
    <property type="protein sequence ID" value="KAG8178946.1"/>
    <property type="molecule type" value="Genomic_DNA"/>
</dbReference>
<keyword evidence="3" id="KW-0813">Transport</keyword>
<evidence type="ECO:0000256" key="10">
    <source>
        <dbReference type="ARBA" id="ARBA00023180"/>
    </source>
</evidence>
<evidence type="ECO:0000259" key="15">
    <source>
        <dbReference type="Pfam" id="PF10613"/>
    </source>
</evidence>
<evidence type="ECO:0000256" key="3">
    <source>
        <dbReference type="ARBA" id="ARBA00022448"/>
    </source>
</evidence>
<dbReference type="GO" id="GO:0005886">
    <property type="term" value="C:plasma membrane"/>
    <property type="evidence" value="ECO:0007669"/>
    <property type="project" value="UniProtKB-SubCell"/>
</dbReference>
<evidence type="ECO:0000313" key="16">
    <source>
        <dbReference type="EMBL" id="KAG8178946.1"/>
    </source>
</evidence>
<dbReference type="SUPFAM" id="SSF53850">
    <property type="entry name" value="Periplasmic binding protein-like II"/>
    <property type="match status" value="1"/>
</dbReference>
<evidence type="ECO:0000256" key="2">
    <source>
        <dbReference type="ARBA" id="ARBA00008685"/>
    </source>
</evidence>
<dbReference type="PANTHER" id="PTHR42643">
    <property type="entry name" value="IONOTROPIC RECEPTOR 20A-RELATED"/>
    <property type="match status" value="1"/>
</dbReference>
<feature type="domain" description="Ionotropic glutamate receptor C-terminal" evidence="14">
    <location>
        <begin position="153"/>
        <end position="394"/>
    </location>
</feature>
<feature type="transmembrane region" description="Helical" evidence="13">
    <location>
        <begin position="132"/>
        <end position="152"/>
    </location>
</feature>
<dbReference type="Gene3D" id="3.40.190.10">
    <property type="entry name" value="Periplasmic binding protein-like II"/>
    <property type="match status" value="1"/>
</dbReference>
<comment type="caution">
    <text evidence="16">The sequence shown here is derived from an EMBL/GenBank/DDBJ whole genome shotgun (WGS) entry which is preliminary data.</text>
</comment>
<evidence type="ECO:0000259" key="14">
    <source>
        <dbReference type="Pfam" id="PF00060"/>
    </source>
</evidence>
<gene>
    <name evidence="16" type="ORF">JTE90_027825</name>
</gene>
<reference evidence="16 17" key="1">
    <citation type="journal article" date="2022" name="Nat. Ecol. Evol.">
        <title>A masculinizing supergene underlies an exaggerated male reproductive morph in a spider.</title>
        <authorList>
            <person name="Hendrickx F."/>
            <person name="De Corte Z."/>
            <person name="Sonet G."/>
            <person name="Van Belleghem S.M."/>
            <person name="Kostlbacher S."/>
            <person name="Vangestel C."/>
        </authorList>
    </citation>
    <scope>NUCLEOTIDE SEQUENCE [LARGE SCALE GENOMIC DNA]</scope>
    <source>
        <strain evidence="16">W744_W776</strain>
    </source>
</reference>
<dbReference type="Gene3D" id="1.10.287.70">
    <property type="match status" value="1"/>
</dbReference>
<dbReference type="GO" id="GO:0050906">
    <property type="term" value="P:detection of stimulus involved in sensory perception"/>
    <property type="evidence" value="ECO:0007669"/>
    <property type="project" value="UniProtKB-ARBA"/>
</dbReference>
<evidence type="ECO:0000256" key="5">
    <source>
        <dbReference type="ARBA" id="ARBA00022692"/>
    </source>
</evidence>
<evidence type="ECO:0000256" key="1">
    <source>
        <dbReference type="ARBA" id="ARBA00004651"/>
    </source>
</evidence>
<keyword evidence="9" id="KW-0675">Receptor</keyword>
<keyword evidence="7" id="KW-0406">Ion transport</keyword>
<proteinExistence type="inferred from homology"/>
<evidence type="ECO:0000256" key="11">
    <source>
        <dbReference type="ARBA" id="ARBA00023286"/>
    </source>
</evidence>
<evidence type="ECO:0000256" key="7">
    <source>
        <dbReference type="ARBA" id="ARBA00023065"/>
    </source>
</evidence>
<comment type="similarity">
    <text evidence="2">Belongs to the glutamate-gated ion channel (TC 1.A.10.1) family.</text>
</comment>
<protein>
    <recommendedName>
        <fullName evidence="18">Ionotropic glutamate receptor L-glutamate and glycine-binding domain-containing protein</fullName>
    </recommendedName>
</protein>
<dbReference type="GO" id="GO:0015276">
    <property type="term" value="F:ligand-gated monoatomic ion channel activity"/>
    <property type="evidence" value="ECO:0007669"/>
    <property type="project" value="InterPro"/>
</dbReference>
<dbReference type="AlphaFoldDB" id="A0AAV6U5M5"/>
<keyword evidence="4" id="KW-1003">Cell membrane</keyword>
<dbReference type="InterPro" id="IPR019594">
    <property type="entry name" value="Glu/Gly-bd"/>
</dbReference>
<evidence type="ECO:0000256" key="8">
    <source>
        <dbReference type="ARBA" id="ARBA00023136"/>
    </source>
</evidence>
<keyword evidence="12" id="KW-0407">Ion channel</keyword>
<dbReference type="Pfam" id="PF00060">
    <property type="entry name" value="Lig_chan"/>
    <property type="match status" value="1"/>
</dbReference>
<keyword evidence="5 13" id="KW-0812">Transmembrane</keyword>
<keyword evidence="11" id="KW-1071">Ligand-gated ion channel</keyword>
<dbReference type="PANTHER" id="PTHR42643:SF38">
    <property type="entry name" value="IONOTROPIC RECEPTOR 100A"/>
    <property type="match status" value="1"/>
</dbReference>